<dbReference type="EMBL" id="GGEC01080962">
    <property type="protein sequence ID" value="MBX61446.1"/>
    <property type="molecule type" value="Transcribed_RNA"/>
</dbReference>
<organism evidence="1">
    <name type="scientific">Rhizophora mucronata</name>
    <name type="common">Asiatic mangrove</name>
    <dbReference type="NCBI Taxonomy" id="61149"/>
    <lineage>
        <taxon>Eukaryota</taxon>
        <taxon>Viridiplantae</taxon>
        <taxon>Streptophyta</taxon>
        <taxon>Embryophyta</taxon>
        <taxon>Tracheophyta</taxon>
        <taxon>Spermatophyta</taxon>
        <taxon>Magnoliopsida</taxon>
        <taxon>eudicotyledons</taxon>
        <taxon>Gunneridae</taxon>
        <taxon>Pentapetalae</taxon>
        <taxon>rosids</taxon>
        <taxon>fabids</taxon>
        <taxon>Malpighiales</taxon>
        <taxon>Rhizophoraceae</taxon>
        <taxon>Rhizophora</taxon>
    </lineage>
</organism>
<protein>
    <submittedName>
        <fullName evidence="1">Uncharacterized protein</fullName>
    </submittedName>
</protein>
<sequence>MLLHHSAIRQLPYDVEIPVGFHFLGFPSNFGPTFSQSHSQEWEQNQATPF</sequence>
<evidence type="ECO:0000313" key="1">
    <source>
        <dbReference type="EMBL" id="MBX61446.1"/>
    </source>
</evidence>
<proteinExistence type="predicted"/>
<accession>A0A2P2Q364</accession>
<name>A0A2P2Q364_RHIMU</name>
<reference evidence="1" key="1">
    <citation type="submission" date="2018-02" db="EMBL/GenBank/DDBJ databases">
        <title>Rhizophora mucronata_Transcriptome.</title>
        <authorList>
            <person name="Meera S.P."/>
            <person name="Sreeshan A."/>
            <person name="Augustine A."/>
        </authorList>
    </citation>
    <scope>NUCLEOTIDE SEQUENCE</scope>
    <source>
        <tissue evidence="1">Leaf</tissue>
    </source>
</reference>
<dbReference type="AlphaFoldDB" id="A0A2P2Q364"/>